<dbReference type="BioCyc" id="CNIT1237085:G1324-590-MONOMER"/>
<dbReference type="InterPro" id="IPR001296">
    <property type="entry name" value="Glyco_trans_1"/>
</dbReference>
<accession>K0ICZ3</accession>
<dbReference type="SUPFAM" id="SSF53756">
    <property type="entry name" value="UDP-Glycosyltransferase/glycogen phosphorylase"/>
    <property type="match status" value="1"/>
</dbReference>
<dbReference type="Gene3D" id="3.40.50.2000">
    <property type="entry name" value="Glycogen Phosphorylase B"/>
    <property type="match status" value="2"/>
</dbReference>
<protein>
    <submittedName>
        <fullName evidence="2">Putative glycosyltransferase</fullName>
    </submittedName>
</protein>
<dbReference type="STRING" id="1237085.Ngar_c05920"/>
<proteinExistence type="predicted"/>
<reference evidence="2 3" key="1">
    <citation type="journal article" date="2012" name="Environ. Microbiol.">
        <title>The genome of the ammonia-oxidizing Candidatus Nitrososphaera gargensis: insights into metabolic versatility and environmental adaptations.</title>
        <authorList>
            <person name="Spang A."/>
            <person name="Poehlein A."/>
            <person name="Offre P."/>
            <person name="Zumbragel S."/>
            <person name="Haider S."/>
            <person name="Rychlik N."/>
            <person name="Nowka B."/>
            <person name="Schmeisser C."/>
            <person name="Lebedeva E.V."/>
            <person name="Rattei T."/>
            <person name="Bohm C."/>
            <person name="Schmid M."/>
            <person name="Galushko A."/>
            <person name="Hatzenpichler R."/>
            <person name="Weinmaier T."/>
            <person name="Daniel R."/>
            <person name="Schleper C."/>
            <person name="Spieck E."/>
            <person name="Streit W."/>
            <person name="Wagner M."/>
        </authorList>
    </citation>
    <scope>NUCLEOTIDE SEQUENCE [LARGE SCALE GENOMIC DNA]</scope>
    <source>
        <strain evidence="3">Ga9.2</strain>
    </source>
</reference>
<gene>
    <name evidence="2" type="ordered locus">Ngar_c05920</name>
</gene>
<sequence length="393" mass="45958">MGIIGNMANNGYNTAKALRKFGMDVDLIITSSVLNPFAAVEWEEGIFGPEISQDNFSFETVVAAGKLWDRPKWVKYYDTWLFKNRQTLFKRWFEGLQFYDIIADYDILELHVPFPIMSPFFKVPTLVYEAGWIREFPRGNTYSDFLACRGYAKADRILVTNIDMWRIFDSLDYIGKDRVLYMPFSIDYERYCPMDMIELRRKVAKDNEIILLNPSRQHWEYKGNDKVFKALKKLSTEYDNVKLWAAEWGKDLSKSKSLIQELGLVDKVLWFPPVAKPKLIEYFNAADIILDQFAEPSDKHQIWGPWGTAALEAMSCGRPLLMYYDLEGVDRYVGEKPYAVHSLSIEDIYRNLKMLIESPSFREEVGKKSREWVKRMHGPEVVARKYQQLISVL</sequence>
<organism evidence="2 3">
    <name type="scientific">Nitrososphaera gargensis (strain Ga9.2)</name>
    <dbReference type="NCBI Taxonomy" id="1237085"/>
    <lineage>
        <taxon>Archaea</taxon>
        <taxon>Nitrososphaerota</taxon>
        <taxon>Nitrososphaeria</taxon>
        <taxon>Nitrososphaerales</taxon>
        <taxon>Nitrososphaeraceae</taxon>
        <taxon>Nitrososphaera</taxon>
    </lineage>
</organism>
<dbReference type="GeneID" id="13794987"/>
<dbReference type="HOGENOM" id="CLU_677267_0_0_2"/>
<dbReference type="GO" id="GO:0016757">
    <property type="term" value="F:glycosyltransferase activity"/>
    <property type="evidence" value="ECO:0007669"/>
    <property type="project" value="InterPro"/>
</dbReference>
<dbReference type="InParanoid" id="K0ICZ3"/>
<keyword evidence="3" id="KW-1185">Reference proteome</keyword>
<dbReference type="AlphaFoldDB" id="K0ICZ3"/>
<evidence type="ECO:0000313" key="2">
    <source>
        <dbReference type="EMBL" id="AFU57535.1"/>
    </source>
</evidence>
<dbReference type="CDD" id="cd03801">
    <property type="entry name" value="GT4_PimA-like"/>
    <property type="match status" value="1"/>
</dbReference>
<feature type="domain" description="Glycosyl transferase family 1" evidence="1">
    <location>
        <begin position="198"/>
        <end position="372"/>
    </location>
</feature>
<keyword evidence="2" id="KW-0808">Transferase</keyword>
<dbReference type="Pfam" id="PF00534">
    <property type="entry name" value="Glycos_transf_1"/>
    <property type="match status" value="1"/>
</dbReference>
<dbReference type="Proteomes" id="UP000008037">
    <property type="component" value="Chromosome"/>
</dbReference>
<name>K0ICZ3_NITGG</name>
<dbReference type="RefSeq" id="WP_015018081.1">
    <property type="nucleotide sequence ID" value="NC_018719.1"/>
</dbReference>
<dbReference type="PANTHER" id="PTHR12526">
    <property type="entry name" value="GLYCOSYLTRANSFERASE"/>
    <property type="match status" value="1"/>
</dbReference>
<evidence type="ECO:0000313" key="3">
    <source>
        <dbReference type="Proteomes" id="UP000008037"/>
    </source>
</evidence>
<dbReference type="EMBL" id="CP002408">
    <property type="protein sequence ID" value="AFU57535.1"/>
    <property type="molecule type" value="Genomic_DNA"/>
</dbReference>
<dbReference type="KEGG" id="nga:Ngar_c05920"/>
<evidence type="ECO:0000259" key="1">
    <source>
        <dbReference type="Pfam" id="PF00534"/>
    </source>
</evidence>